<name>A0A9D1LXI0_9FIRM</name>
<feature type="transmembrane region" description="Helical" evidence="8">
    <location>
        <begin position="189"/>
        <end position="206"/>
    </location>
</feature>
<dbReference type="InterPro" id="IPR000522">
    <property type="entry name" value="ABC_transptr_permease_BtuC"/>
</dbReference>
<protein>
    <submittedName>
        <fullName evidence="9">Iron ABC transporter permease</fullName>
    </submittedName>
</protein>
<dbReference type="CDD" id="cd06550">
    <property type="entry name" value="TM_ABC_iron-siderophores_like"/>
    <property type="match status" value="1"/>
</dbReference>
<comment type="similarity">
    <text evidence="2">Belongs to the binding-protein-dependent transport system permease family. FecCD subfamily.</text>
</comment>
<dbReference type="PANTHER" id="PTHR30472">
    <property type="entry name" value="FERRIC ENTEROBACTIN TRANSPORT SYSTEM PERMEASE PROTEIN"/>
    <property type="match status" value="1"/>
</dbReference>
<dbReference type="SUPFAM" id="SSF81345">
    <property type="entry name" value="ABC transporter involved in vitamin B12 uptake, BtuC"/>
    <property type="match status" value="1"/>
</dbReference>
<feature type="transmembrane region" description="Helical" evidence="8">
    <location>
        <begin position="232"/>
        <end position="263"/>
    </location>
</feature>
<dbReference type="PROSITE" id="PS51257">
    <property type="entry name" value="PROKAR_LIPOPROTEIN"/>
    <property type="match status" value="1"/>
</dbReference>
<feature type="transmembrane region" description="Helical" evidence="8">
    <location>
        <begin position="87"/>
        <end position="105"/>
    </location>
</feature>
<dbReference type="GO" id="GO:0005886">
    <property type="term" value="C:plasma membrane"/>
    <property type="evidence" value="ECO:0007669"/>
    <property type="project" value="UniProtKB-SubCell"/>
</dbReference>
<evidence type="ECO:0000256" key="2">
    <source>
        <dbReference type="ARBA" id="ARBA00007935"/>
    </source>
</evidence>
<reference evidence="9" key="1">
    <citation type="submission" date="2020-10" db="EMBL/GenBank/DDBJ databases">
        <authorList>
            <person name="Gilroy R."/>
        </authorList>
    </citation>
    <scope>NUCLEOTIDE SEQUENCE</scope>
    <source>
        <strain evidence="9">ChiGjej1B1-1684</strain>
    </source>
</reference>
<dbReference type="GO" id="GO:0022857">
    <property type="term" value="F:transmembrane transporter activity"/>
    <property type="evidence" value="ECO:0007669"/>
    <property type="project" value="InterPro"/>
</dbReference>
<evidence type="ECO:0000256" key="5">
    <source>
        <dbReference type="ARBA" id="ARBA00022692"/>
    </source>
</evidence>
<evidence type="ECO:0000256" key="1">
    <source>
        <dbReference type="ARBA" id="ARBA00004651"/>
    </source>
</evidence>
<comment type="subcellular location">
    <subcellularLocation>
        <location evidence="1">Cell membrane</location>
        <topology evidence="1">Multi-pass membrane protein</topology>
    </subcellularLocation>
</comment>
<evidence type="ECO:0000313" key="9">
    <source>
        <dbReference type="EMBL" id="HIU49809.1"/>
    </source>
</evidence>
<feature type="transmembrane region" description="Helical" evidence="8">
    <location>
        <begin position="117"/>
        <end position="134"/>
    </location>
</feature>
<dbReference type="Gene3D" id="1.10.3470.10">
    <property type="entry name" value="ABC transporter involved in vitamin B12 uptake, BtuC"/>
    <property type="match status" value="1"/>
</dbReference>
<comment type="caution">
    <text evidence="9">The sequence shown here is derived from an EMBL/GenBank/DDBJ whole genome shotgun (WGS) entry which is preliminary data.</text>
</comment>
<organism evidence="9 10">
    <name type="scientific">Candidatus Limousia pullorum</name>
    <dbReference type="NCBI Taxonomy" id="2840860"/>
    <lineage>
        <taxon>Bacteria</taxon>
        <taxon>Bacillati</taxon>
        <taxon>Bacillota</taxon>
        <taxon>Clostridia</taxon>
        <taxon>Eubacteriales</taxon>
        <taxon>Oscillospiraceae</taxon>
        <taxon>Oscillospiraceae incertae sedis</taxon>
        <taxon>Candidatus Limousia</taxon>
    </lineage>
</organism>
<evidence type="ECO:0000256" key="8">
    <source>
        <dbReference type="SAM" id="Phobius"/>
    </source>
</evidence>
<dbReference type="EMBL" id="DVNG01000031">
    <property type="protein sequence ID" value="HIU49809.1"/>
    <property type="molecule type" value="Genomic_DNA"/>
</dbReference>
<evidence type="ECO:0000256" key="6">
    <source>
        <dbReference type="ARBA" id="ARBA00022989"/>
    </source>
</evidence>
<sequence length="332" mass="35680">MKKRLLITALLWVALILVSACVGRYPLSLEDIFLIITGGHESATAVSLFWEIRLPRVLLVAYGGGALAVSGAVFQTLFSNPLVSPDVLGVTSGCSVGAVFAMLFLPSAMWAVQGSAFVFGLLVVAFALFLSSFVKSNRILGMVLAGIIVSSAASAVLMIFKMVADPLNQLPAIEYWLMGGFQNSTNSKLILVVSITIIPLILMYLLRYRLKVLSLGDEQAQSLGISPLKTRIFFIVLATLPVSAVVSVAGVVSWIGLIAPHIVRLCISRDISKNMGAVFFTGGVLLMAADLFARNISGLELPISIFTSLFGSVFLTFLLIRRFFDKKGGNRL</sequence>
<evidence type="ECO:0000256" key="3">
    <source>
        <dbReference type="ARBA" id="ARBA00022448"/>
    </source>
</evidence>
<feature type="transmembrane region" description="Helical" evidence="8">
    <location>
        <begin position="32"/>
        <end position="50"/>
    </location>
</feature>
<dbReference type="InterPro" id="IPR037294">
    <property type="entry name" value="ABC_BtuC-like"/>
</dbReference>
<keyword evidence="5 8" id="KW-0812">Transmembrane</keyword>
<reference evidence="9" key="2">
    <citation type="journal article" date="2021" name="PeerJ">
        <title>Extensive microbial diversity within the chicken gut microbiome revealed by metagenomics and culture.</title>
        <authorList>
            <person name="Gilroy R."/>
            <person name="Ravi A."/>
            <person name="Getino M."/>
            <person name="Pursley I."/>
            <person name="Horton D.L."/>
            <person name="Alikhan N.F."/>
            <person name="Baker D."/>
            <person name="Gharbi K."/>
            <person name="Hall N."/>
            <person name="Watson M."/>
            <person name="Adriaenssens E.M."/>
            <person name="Foster-Nyarko E."/>
            <person name="Jarju S."/>
            <person name="Secka A."/>
            <person name="Antonio M."/>
            <person name="Oren A."/>
            <person name="Chaudhuri R.R."/>
            <person name="La Ragione R."/>
            <person name="Hildebrand F."/>
            <person name="Pallen M.J."/>
        </authorList>
    </citation>
    <scope>NUCLEOTIDE SEQUENCE</scope>
    <source>
        <strain evidence="9">ChiGjej1B1-1684</strain>
    </source>
</reference>
<feature type="transmembrane region" description="Helical" evidence="8">
    <location>
        <begin position="140"/>
        <end position="160"/>
    </location>
</feature>
<dbReference type="AlphaFoldDB" id="A0A9D1LXI0"/>
<dbReference type="Pfam" id="PF01032">
    <property type="entry name" value="FecCD"/>
    <property type="match status" value="1"/>
</dbReference>
<proteinExistence type="inferred from homology"/>
<keyword evidence="7 8" id="KW-0472">Membrane</keyword>
<accession>A0A9D1LXI0</accession>
<evidence type="ECO:0000313" key="10">
    <source>
        <dbReference type="Proteomes" id="UP000824118"/>
    </source>
</evidence>
<keyword evidence="3" id="KW-0813">Transport</keyword>
<dbReference type="GO" id="GO:0033214">
    <property type="term" value="P:siderophore-iron import into cell"/>
    <property type="evidence" value="ECO:0007669"/>
    <property type="project" value="TreeGrafter"/>
</dbReference>
<feature type="transmembrane region" description="Helical" evidence="8">
    <location>
        <begin position="275"/>
        <end position="293"/>
    </location>
</feature>
<dbReference type="PANTHER" id="PTHR30472:SF70">
    <property type="entry name" value="MOLYBDATE IMPORT SYSTEM PERMEASE PROTEIN MOLB"/>
    <property type="match status" value="1"/>
</dbReference>
<dbReference type="Proteomes" id="UP000824118">
    <property type="component" value="Unassembled WGS sequence"/>
</dbReference>
<feature type="transmembrane region" description="Helical" evidence="8">
    <location>
        <begin position="57"/>
        <end position="75"/>
    </location>
</feature>
<feature type="transmembrane region" description="Helical" evidence="8">
    <location>
        <begin position="305"/>
        <end position="324"/>
    </location>
</feature>
<gene>
    <name evidence="9" type="ORF">IAD22_02180</name>
</gene>
<evidence type="ECO:0000256" key="4">
    <source>
        <dbReference type="ARBA" id="ARBA00022475"/>
    </source>
</evidence>
<keyword evidence="4" id="KW-1003">Cell membrane</keyword>
<evidence type="ECO:0000256" key="7">
    <source>
        <dbReference type="ARBA" id="ARBA00023136"/>
    </source>
</evidence>
<keyword evidence="6 8" id="KW-1133">Transmembrane helix</keyword>